<proteinExistence type="predicted"/>
<keyword evidence="1" id="KW-0732">Signal</keyword>
<dbReference type="PANTHER" id="PTHR48098">
    <property type="entry name" value="ENTEROCHELIN ESTERASE-RELATED"/>
    <property type="match status" value="1"/>
</dbReference>
<dbReference type="OrthoDB" id="184793at2759"/>
<keyword evidence="3" id="KW-1185">Reference proteome</keyword>
<evidence type="ECO:0000313" key="3">
    <source>
        <dbReference type="Proteomes" id="UP000070501"/>
    </source>
</evidence>
<gene>
    <name evidence="2" type="ORF">Micbo1qcDRAFT_168490</name>
</gene>
<dbReference type="STRING" id="196109.A0A136IND5"/>
<dbReference type="Gene3D" id="3.40.50.1820">
    <property type="entry name" value="alpha/beta hydrolase"/>
    <property type="match status" value="1"/>
</dbReference>
<evidence type="ECO:0000256" key="1">
    <source>
        <dbReference type="SAM" id="SignalP"/>
    </source>
</evidence>
<dbReference type="SUPFAM" id="SSF53474">
    <property type="entry name" value="alpha/beta-Hydrolases"/>
    <property type="match status" value="1"/>
</dbReference>
<dbReference type="PANTHER" id="PTHR48098:SF3">
    <property type="entry name" value="IRON(III) ENTEROBACTIN ESTERASE"/>
    <property type="match status" value="1"/>
</dbReference>
<dbReference type="InterPro" id="IPR050583">
    <property type="entry name" value="Mycobacterial_A85_antigen"/>
</dbReference>
<feature type="chain" id="PRO_5007292869" evidence="1">
    <location>
        <begin position="22"/>
        <end position="700"/>
    </location>
</feature>
<feature type="signal peptide" evidence="1">
    <location>
        <begin position="1"/>
        <end position="21"/>
    </location>
</feature>
<reference evidence="3" key="1">
    <citation type="submission" date="2016-02" db="EMBL/GenBank/DDBJ databases">
        <title>Draft genome sequence of Microdochium bolleyi, a fungal endophyte of beachgrass.</title>
        <authorList>
            <consortium name="DOE Joint Genome Institute"/>
            <person name="David A.S."/>
            <person name="May G."/>
            <person name="Haridas S."/>
            <person name="Lim J."/>
            <person name="Wang M."/>
            <person name="Labutti K."/>
            <person name="Lipzen A."/>
            <person name="Barry K."/>
            <person name="Grigoriev I.V."/>
        </authorList>
    </citation>
    <scope>NUCLEOTIDE SEQUENCE [LARGE SCALE GENOMIC DNA]</scope>
    <source>
        <strain evidence="3">J235TASD1</strain>
    </source>
</reference>
<keyword evidence="2" id="KW-0378">Hydrolase</keyword>
<dbReference type="InterPro" id="IPR029058">
    <property type="entry name" value="AB_hydrolase_fold"/>
</dbReference>
<dbReference type="Pfam" id="PF00756">
    <property type="entry name" value="Esterase"/>
    <property type="match status" value="1"/>
</dbReference>
<accession>A0A136IND5</accession>
<name>A0A136IND5_9PEZI</name>
<sequence>MGILSARLASAALVLAGTAAADLSVTIGSANNVISGPVDGRVVLIFAPQGVDPLDEIDVTSTPPNQLYGKNVAKFGPSDTVTLAAGSGNGTATGVYGWPLVSLDEVQPGTYNVQAFLNPYDTATRADGSEVHLKFPCGDGAPNINGVGSLKTTTVEVEVHGGDQTIALAFDSVEPVPAFEGSESGGCSQGNYADTKNLKYVKIRSEKLSAFWGRDMYVGANVLLPAGYNPDDKSTRYPVIYAQDHWAGGDAFVGYPSAAAFTSAWDAGVIPGTNSTASRPTPKLIIVTFRHESPFYDDSYAVNTANMGPYGDAINEELIPHLDSLFNTVAKPHARIQEGGSTGGWVSAASVIFRPDLFGACFSYYPDSLDFHRHQDIQLYSNANAYRNADGSVIGSVRSFNTTTGAEIVRATVEQENHWELVFGTASRSSLQWDVWNAVFGVQGLNGYPLEPWDKVTGEIYPGAVEYWRKFDLSDYITSNWATPNKNLGETLKDRIHISVGTWDNYYLDKGVIEFQKRTDALGGAGWANITIQPQRTHGGLFQRLNVWDYLAVVEKWIADHAPDGPTPLAPAAIAPTTRGNVFEEIIANGGRGAALARQADPTVAVKNTSAKCGSGIVTGTVGRWDPGVVLSAQWLVNGSASGPAFAVKQGQTLTFAPSSGVPQGEFTVKLAVTGVKRNYEDETRTSEEAVVRQRRKRML</sequence>
<dbReference type="Proteomes" id="UP000070501">
    <property type="component" value="Unassembled WGS sequence"/>
</dbReference>
<protein>
    <submittedName>
        <fullName evidence="2">Alpha/Beta hydrolase protein</fullName>
    </submittedName>
</protein>
<evidence type="ECO:0000313" key="2">
    <source>
        <dbReference type="EMBL" id="KXJ86450.1"/>
    </source>
</evidence>
<dbReference type="InParanoid" id="A0A136IND5"/>
<dbReference type="AlphaFoldDB" id="A0A136IND5"/>
<dbReference type="InterPro" id="IPR000801">
    <property type="entry name" value="Esterase-like"/>
</dbReference>
<dbReference type="EMBL" id="KQ964268">
    <property type="protein sequence ID" value="KXJ86450.1"/>
    <property type="molecule type" value="Genomic_DNA"/>
</dbReference>
<dbReference type="GO" id="GO:0016787">
    <property type="term" value="F:hydrolase activity"/>
    <property type="evidence" value="ECO:0007669"/>
    <property type="project" value="UniProtKB-KW"/>
</dbReference>
<organism evidence="2 3">
    <name type="scientific">Microdochium bolleyi</name>
    <dbReference type="NCBI Taxonomy" id="196109"/>
    <lineage>
        <taxon>Eukaryota</taxon>
        <taxon>Fungi</taxon>
        <taxon>Dikarya</taxon>
        <taxon>Ascomycota</taxon>
        <taxon>Pezizomycotina</taxon>
        <taxon>Sordariomycetes</taxon>
        <taxon>Xylariomycetidae</taxon>
        <taxon>Xylariales</taxon>
        <taxon>Microdochiaceae</taxon>
        <taxon>Microdochium</taxon>
    </lineage>
</organism>